<keyword evidence="1" id="KW-0433">Leucine-rich repeat</keyword>
<evidence type="ECO:0000313" key="4">
    <source>
        <dbReference type="Proteomes" id="UP000198323"/>
    </source>
</evidence>
<evidence type="ECO:0000256" key="1">
    <source>
        <dbReference type="ARBA" id="ARBA00022614"/>
    </source>
</evidence>
<sequence length="164" mass="18077">MTSFYLCPNTGIGLIFRKDAVILSFSAPSGEGPRSSDLKWEQNKECAVPTRRLRLCLQALSLSSQHAKEVVSILQSCPHLSEVDLLGNKLGDEGCSFLMENLSWISISKQLDLSHNFLSINGIYSLLKAVSACQKVVEVEVSLYHNTAVLRFTEDGEFASSPPR</sequence>
<name>A0A226MTD8_CALSU</name>
<keyword evidence="2" id="KW-0677">Repeat</keyword>
<dbReference type="Gene3D" id="3.80.10.10">
    <property type="entry name" value="Ribonuclease Inhibitor"/>
    <property type="match status" value="1"/>
</dbReference>
<dbReference type="STRING" id="9009.A0A226MTD8"/>
<dbReference type="GO" id="GO:0045345">
    <property type="term" value="P:positive regulation of MHC class I biosynthetic process"/>
    <property type="evidence" value="ECO:0007669"/>
    <property type="project" value="TreeGrafter"/>
</dbReference>
<dbReference type="InterPro" id="IPR032675">
    <property type="entry name" value="LRR_dom_sf"/>
</dbReference>
<dbReference type="EMBL" id="MCFN01000464">
    <property type="protein sequence ID" value="OXB58512.1"/>
    <property type="molecule type" value="Genomic_DNA"/>
</dbReference>
<dbReference type="OrthoDB" id="120976at2759"/>
<reference evidence="3 4" key="1">
    <citation type="submission" date="2016-07" db="EMBL/GenBank/DDBJ databases">
        <title>Disparate Historic Effective Population Sizes Predicted by Modern Levels of Genome Diversity for the Scaled Quail (Callipepla squamata) and the Northern Bobwhite (Colinus virginianus): Inferences from First and Second Generation Draft Genome Assemblies for Sympatric New World Quail.</title>
        <authorList>
            <person name="Oldeschulte D.L."/>
            <person name="Halley Y.A."/>
            <person name="Bhattarai E.K."/>
            <person name="Brashear W.A."/>
            <person name="Hill J."/>
            <person name="Metz R.P."/>
            <person name="Johnson C.D."/>
            <person name="Rollins D."/>
            <person name="Peterson M.J."/>
            <person name="Bickhart D.M."/>
            <person name="Decker J.E."/>
            <person name="Seabury C.M."/>
        </authorList>
    </citation>
    <scope>NUCLEOTIDE SEQUENCE [LARGE SCALE GENOMIC DNA]</scope>
    <source>
        <strain evidence="3 4">Texas</strain>
        <tissue evidence="3">Leg muscle</tissue>
    </source>
</reference>
<dbReference type="GO" id="GO:0045944">
    <property type="term" value="P:positive regulation of transcription by RNA polymerase II"/>
    <property type="evidence" value="ECO:0007669"/>
    <property type="project" value="TreeGrafter"/>
</dbReference>
<dbReference type="PANTHER" id="PTHR47189">
    <property type="entry name" value="MHC CLASS II TRANSACTIVATOR"/>
    <property type="match status" value="1"/>
</dbReference>
<protein>
    <recommendedName>
        <fullName evidence="5">NACHT LRR and PYD domain-containing protein</fullName>
    </recommendedName>
</protein>
<keyword evidence="4" id="KW-1185">Reference proteome</keyword>
<evidence type="ECO:0000256" key="2">
    <source>
        <dbReference type="ARBA" id="ARBA00022737"/>
    </source>
</evidence>
<evidence type="ECO:0008006" key="5">
    <source>
        <dbReference type="Google" id="ProtNLM"/>
    </source>
</evidence>
<dbReference type="AlphaFoldDB" id="A0A226MTD8"/>
<proteinExistence type="predicted"/>
<dbReference type="FunFam" id="3.80.10.10:FF:001089">
    <property type="entry name" value="Protein NLRC5"/>
    <property type="match status" value="1"/>
</dbReference>
<dbReference type="Proteomes" id="UP000198323">
    <property type="component" value="Unassembled WGS sequence"/>
</dbReference>
<dbReference type="SUPFAM" id="SSF52047">
    <property type="entry name" value="RNI-like"/>
    <property type="match status" value="1"/>
</dbReference>
<evidence type="ECO:0000313" key="3">
    <source>
        <dbReference type="EMBL" id="OXB58512.1"/>
    </source>
</evidence>
<comment type="caution">
    <text evidence="3">The sequence shown here is derived from an EMBL/GenBank/DDBJ whole genome shotgun (WGS) entry which is preliminary data.</text>
</comment>
<accession>A0A226MTD8</accession>
<organism evidence="3 4">
    <name type="scientific">Callipepla squamata</name>
    <name type="common">Scaled quail</name>
    <dbReference type="NCBI Taxonomy" id="9009"/>
    <lineage>
        <taxon>Eukaryota</taxon>
        <taxon>Metazoa</taxon>
        <taxon>Chordata</taxon>
        <taxon>Craniata</taxon>
        <taxon>Vertebrata</taxon>
        <taxon>Euteleostomi</taxon>
        <taxon>Archelosauria</taxon>
        <taxon>Archosauria</taxon>
        <taxon>Dinosauria</taxon>
        <taxon>Saurischia</taxon>
        <taxon>Theropoda</taxon>
        <taxon>Coelurosauria</taxon>
        <taxon>Aves</taxon>
        <taxon>Neognathae</taxon>
        <taxon>Galloanserae</taxon>
        <taxon>Galliformes</taxon>
        <taxon>Odontophoridae</taxon>
        <taxon>Callipepla</taxon>
    </lineage>
</organism>
<dbReference type="GO" id="GO:0045348">
    <property type="term" value="P:positive regulation of MHC class II biosynthetic process"/>
    <property type="evidence" value="ECO:0007669"/>
    <property type="project" value="TreeGrafter"/>
</dbReference>
<gene>
    <name evidence="3" type="ORF">ASZ78_009077</name>
</gene>
<dbReference type="PANTHER" id="PTHR47189:SF1">
    <property type="entry name" value="MHC CLASS II TRANSACTIVATOR"/>
    <property type="match status" value="1"/>
</dbReference>